<reference evidence="2" key="2">
    <citation type="submission" date="2025-08" db="UniProtKB">
        <authorList>
            <consortium name="RefSeq"/>
        </authorList>
    </citation>
    <scope>IDENTIFICATION</scope>
</reference>
<dbReference type="RefSeq" id="XP_059605942.1">
    <property type="nucleotide sequence ID" value="XM_059745995.1"/>
</dbReference>
<dbReference type="GeneID" id="84590184"/>
<name>A0AAJ8BYX0_ASPNG</name>
<feature type="chain" id="PRO_5044823201" evidence="1">
    <location>
        <begin position="27"/>
        <end position="159"/>
    </location>
</feature>
<gene>
    <name evidence="2" type="ORF">An02g00380</name>
</gene>
<accession>A0AAJ8BYX0</accession>
<dbReference type="KEGG" id="ang:An02g00380"/>
<organism evidence="2">
    <name type="scientific">Aspergillus niger</name>
    <dbReference type="NCBI Taxonomy" id="5061"/>
    <lineage>
        <taxon>Eukaryota</taxon>
        <taxon>Fungi</taxon>
        <taxon>Dikarya</taxon>
        <taxon>Ascomycota</taxon>
        <taxon>Pezizomycotina</taxon>
        <taxon>Eurotiomycetes</taxon>
        <taxon>Eurotiomycetidae</taxon>
        <taxon>Eurotiales</taxon>
        <taxon>Aspergillaceae</taxon>
        <taxon>Aspergillus</taxon>
        <taxon>Aspergillus subgen. Circumdati</taxon>
    </lineage>
</organism>
<reference evidence="2" key="1">
    <citation type="submission" date="2025-02" db="EMBL/GenBank/DDBJ databases">
        <authorList>
            <consortium name="NCBI Genome Project"/>
        </authorList>
    </citation>
    <scope>NUCLEOTIDE SEQUENCE</scope>
</reference>
<protein>
    <submittedName>
        <fullName evidence="2">Uncharacterized protein</fullName>
    </submittedName>
</protein>
<evidence type="ECO:0000256" key="1">
    <source>
        <dbReference type="SAM" id="SignalP"/>
    </source>
</evidence>
<dbReference type="VEuPathDB" id="FungiDB:An02g00380"/>
<dbReference type="AlphaFoldDB" id="A0AAJ8BYX0"/>
<evidence type="ECO:0000313" key="2">
    <source>
        <dbReference type="RefSeq" id="XP_059605942.1"/>
    </source>
</evidence>
<feature type="signal peptide" evidence="1">
    <location>
        <begin position="1"/>
        <end position="26"/>
    </location>
</feature>
<keyword evidence="1" id="KW-0732">Signal</keyword>
<proteinExistence type="predicted"/>
<sequence>MAGRGVFKVTCIIILFFLSKEKPNFSVQFSRLYSSRPNHCLAMSLENALTDIPRVGTLALHEGRLRGSNSQLRQETCIDLRAEYPNTPTMSDPKLRQTPHEDDCLNYLIAPSPRRLPGYKRPVLTDAYPSAIDATMGRSVAIKRLGMFRLVLVHQYCTA</sequence>